<keyword evidence="3" id="KW-1185">Reference proteome</keyword>
<dbReference type="SUPFAM" id="SSF53474">
    <property type="entry name" value="alpha/beta-Hydrolases"/>
    <property type="match status" value="1"/>
</dbReference>
<dbReference type="PIRSF" id="PIRSF029171">
    <property type="entry name" value="Esterase_LipA"/>
    <property type="match status" value="1"/>
</dbReference>
<evidence type="ECO:0000256" key="1">
    <source>
        <dbReference type="SAM" id="SignalP"/>
    </source>
</evidence>
<dbReference type="PANTHER" id="PTHR34853">
    <property type="match status" value="1"/>
</dbReference>
<keyword evidence="1" id="KW-0732">Signal</keyword>
<dbReference type="Proteomes" id="UP000703038">
    <property type="component" value="Unassembled WGS sequence"/>
</dbReference>
<dbReference type="Pfam" id="PF03583">
    <property type="entry name" value="LIP"/>
    <property type="match status" value="1"/>
</dbReference>
<organism evidence="2 3">
    <name type="scientific">Rhodococcoides corynebacterioides</name>
    <dbReference type="NCBI Taxonomy" id="53972"/>
    <lineage>
        <taxon>Bacteria</taxon>
        <taxon>Bacillati</taxon>
        <taxon>Actinomycetota</taxon>
        <taxon>Actinomycetes</taxon>
        <taxon>Mycobacteriales</taxon>
        <taxon>Nocardiaceae</taxon>
        <taxon>Rhodococcoides</taxon>
    </lineage>
</organism>
<dbReference type="Gene3D" id="3.40.50.1820">
    <property type="entry name" value="alpha/beta hydrolase"/>
    <property type="match status" value="2"/>
</dbReference>
<name>A0ABS2KYB1_9NOCA</name>
<reference evidence="2 3" key="1">
    <citation type="submission" date="2021-01" db="EMBL/GenBank/DDBJ databases">
        <title>Genomics of switchgrass bacterial isolates.</title>
        <authorList>
            <person name="Shade A."/>
        </authorList>
    </citation>
    <scope>NUCLEOTIDE SEQUENCE [LARGE SCALE GENOMIC DNA]</scope>
    <source>
        <strain evidence="2 3">PvP111</strain>
    </source>
</reference>
<feature type="chain" id="PRO_5047368014" description="Lipase" evidence="1">
    <location>
        <begin position="33"/>
        <end position="379"/>
    </location>
</feature>
<sequence length="379" mass="38905">MTSLPRRFCPPVLVACVALASSVLLVSAPASAETAAGTVLSSTALDPALAPAGAAESYVVRYSTLRTAEQAGESTGAVFVPTGDAPADGWPVVSYAHGTTGVADSCAPSATGTAQYERPAIEAWLAAGHAVVATDYAGMGTPGVHAYLDGPAAGANAIDIVRAAHTMLGDRLSPKWITTGLSQGGNTSFFTAAAASTRAPDLDFRGAVSVAGPTGLDTVLPLVGPVLPPVVPSGFLGYVFYTLAGLADQRPELDVRQYLTPKGVEYLDAATTLCGTEFRDYRAAHPAQFGELLTRPLTPLAPVLAQMQAVPVSGYDRPLLVTQSLSDQTVPAPLAFAHAARMTAAGTDFQLVTFPAPDHIGTLMASMPASLDFAARVLR</sequence>
<comment type="caution">
    <text evidence="2">The sequence shown here is derived from an EMBL/GenBank/DDBJ whole genome shotgun (WGS) entry which is preliminary data.</text>
</comment>
<dbReference type="RefSeq" id="WP_204869619.1">
    <property type="nucleotide sequence ID" value="NZ_JAFBBK010000001.1"/>
</dbReference>
<proteinExistence type="predicted"/>
<dbReference type="InterPro" id="IPR029058">
    <property type="entry name" value="AB_hydrolase_fold"/>
</dbReference>
<evidence type="ECO:0008006" key="4">
    <source>
        <dbReference type="Google" id="ProtNLM"/>
    </source>
</evidence>
<protein>
    <recommendedName>
        <fullName evidence="4">Lipase</fullName>
    </recommendedName>
</protein>
<gene>
    <name evidence="2" type="ORF">JOE42_003655</name>
</gene>
<dbReference type="InterPro" id="IPR005152">
    <property type="entry name" value="Lipase_secreted"/>
</dbReference>
<evidence type="ECO:0000313" key="3">
    <source>
        <dbReference type="Proteomes" id="UP000703038"/>
    </source>
</evidence>
<dbReference type="EMBL" id="JAFBBK010000001">
    <property type="protein sequence ID" value="MBM7416922.1"/>
    <property type="molecule type" value="Genomic_DNA"/>
</dbReference>
<feature type="signal peptide" evidence="1">
    <location>
        <begin position="1"/>
        <end position="32"/>
    </location>
</feature>
<accession>A0ABS2KYB1</accession>
<evidence type="ECO:0000313" key="2">
    <source>
        <dbReference type="EMBL" id="MBM7416922.1"/>
    </source>
</evidence>
<dbReference type="PANTHER" id="PTHR34853:SF1">
    <property type="entry name" value="LIPASE 5"/>
    <property type="match status" value="1"/>
</dbReference>